<evidence type="ECO:0000313" key="2">
    <source>
        <dbReference type="EMBL" id="GFH06528.1"/>
    </source>
</evidence>
<gene>
    <name evidence="2" type="ORF">HaLaN_01173</name>
</gene>
<proteinExistence type="predicted"/>
<sequence>MAAANVSKQQQMLYLASSQMTGSFVTIATALWCASAKGAHQTTGLSSASLTAARGEAMPQGIQRACVEANRKTLKGRAASLVNTAVQAIIIVKRTAGGPADHWSCKMTSSPNLTIALVLRYRCNLIVTCELGAGDVFQYKSVSAVFFDD</sequence>
<name>A0A699YFB5_HAELA</name>
<dbReference type="AlphaFoldDB" id="A0A699YFB5"/>
<organism evidence="2 3">
    <name type="scientific">Haematococcus lacustris</name>
    <name type="common">Green alga</name>
    <name type="synonym">Haematococcus pluvialis</name>
    <dbReference type="NCBI Taxonomy" id="44745"/>
    <lineage>
        <taxon>Eukaryota</taxon>
        <taxon>Viridiplantae</taxon>
        <taxon>Chlorophyta</taxon>
        <taxon>core chlorophytes</taxon>
        <taxon>Chlorophyceae</taxon>
        <taxon>CS clade</taxon>
        <taxon>Chlamydomonadales</taxon>
        <taxon>Haematococcaceae</taxon>
        <taxon>Haematococcus</taxon>
    </lineage>
</organism>
<accession>A0A699YFB5</accession>
<keyword evidence="1" id="KW-1133">Transmembrane helix</keyword>
<evidence type="ECO:0000313" key="3">
    <source>
        <dbReference type="Proteomes" id="UP000485058"/>
    </source>
</evidence>
<keyword evidence="1" id="KW-0812">Transmembrane</keyword>
<reference evidence="2 3" key="1">
    <citation type="submission" date="2020-02" db="EMBL/GenBank/DDBJ databases">
        <title>Draft genome sequence of Haematococcus lacustris strain NIES-144.</title>
        <authorList>
            <person name="Morimoto D."/>
            <person name="Nakagawa S."/>
            <person name="Yoshida T."/>
            <person name="Sawayama S."/>
        </authorList>
    </citation>
    <scope>NUCLEOTIDE SEQUENCE [LARGE SCALE GENOMIC DNA]</scope>
    <source>
        <strain evidence="2 3">NIES-144</strain>
    </source>
</reference>
<dbReference type="Proteomes" id="UP000485058">
    <property type="component" value="Unassembled WGS sequence"/>
</dbReference>
<keyword evidence="3" id="KW-1185">Reference proteome</keyword>
<protein>
    <submittedName>
        <fullName evidence="2">Uncharacterized protein</fullName>
    </submittedName>
</protein>
<feature type="non-terminal residue" evidence="2">
    <location>
        <position position="1"/>
    </location>
</feature>
<feature type="transmembrane region" description="Helical" evidence="1">
    <location>
        <begin position="12"/>
        <end position="32"/>
    </location>
</feature>
<dbReference type="EMBL" id="BLLF01000043">
    <property type="protein sequence ID" value="GFH06528.1"/>
    <property type="molecule type" value="Genomic_DNA"/>
</dbReference>
<keyword evidence="1" id="KW-0472">Membrane</keyword>
<evidence type="ECO:0000256" key="1">
    <source>
        <dbReference type="SAM" id="Phobius"/>
    </source>
</evidence>
<comment type="caution">
    <text evidence="2">The sequence shown here is derived from an EMBL/GenBank/DDBJ whole genome shotgun (WGS) entry which is preliminary data.</text>
</comment>